<gene>
    <name evidence="7" type="ORF">UT28_C0001G0367</name>
</gene>
<keyword evidence="3 5" id="KW-1133">Transmembrane helix</keyword>
<feature type="transmembrane region" description="Helical" evidence="5">
    <location>
        <begin position="424"/>
        <end position="444"/>
    </location>
</feature>
<feature type="transmembrane region" description="Helical" evidence="5">
    <location>
        <begin position="391"/>
        <end position="412"/>
    </location>
</feature>
<feature type="transmembrane region" description="Helical" evidence="5">
    <location>
        <begin position="82"/>
        <end position="100"/>
    </location>
</feature>
<accession>A0A0G4B2I7</accession>
<evidence type="ECO:0000256" key="3">
    <source>
        <dbReference type="ARBA" id="ARBA00022989"/>
    </source>
</evidence>
<dbReference type="STRING" id="1618337.UT28_C0001G0367"/>
<evidence type="ECO:0000259" key="6">
    <source>
        <dbReference type="Pfam" id="PF04932"/>
    </source>
</evidence>
<keyword evidence="2 5" id="KW-0812">Transmembrane</keyword>
<dbReference type="EMBL" id="CP011213">
    <property type="protein sequence ID" value="AKM82176.1"/>
    <property type="molecule type" value="Genomic_DNA"/>
</dbReference>
<evidence type="ECO:0000313" key="8">
    <source>
        <dbReference type="Proteomes" id="UP000035648"/>
    </source>
</evidence>
<feature type="transmembrane region" description="Helical" evidence="5">
    <location>
        <begin position="112"/>
        <end position="131"/>
    </location>
</feature>
<feature type="transmembrane region" description="Helical" evidence="5">
    <location>
        <begin position="137"/>
        <end position="154"/>
    </location>
</feature>
<dbReference type="InterPro" id="IPR051533">
    <property type="entry name" value="WaaL-like"/>
</dbReference>
<dbReference type="InterPro" id="IPR007016">
    <property type="entry name" value="O-antigen_ligase-rel_domated"/>
</dbReference>
<evidence type="ECO:0000256" key="5">
    <source>
        <dbReference type="SAM" id="Phobius"/>
    </source>
</evidence>
<dbReference type="Pfam" id="PF04932">
    <property type="entry name" value="Wzy_C"/>
    <property type="match status" value="1"/>
</dbReference>
<evidence type="ECO:0000256" key="4">
    <source>
        <dbReference type="ARBA" id="ARBA00023136"/>
    </source>
</evidence>
<evidence type="ECO:0000256" key="1">
    <source>
        <dbReference type="ARBA" id="ARBA00004141"/>
    </source>
</evidence>
<feature type="transmembrane region" description="Helical" evidence="5">
    <location>
        <begin position="450"/>
        <end position="470"/>
    </location>
</feature>
<evidence type="ECO:0000313" key="7">
    <source>
        <dbReference type="EMBL" id="AKM82176.1"/>
    </source>
</evidence>
<protein>
    <submittedName>
        <fullName evidence="7">O-antigen polymerase</fullName>
    </submittedName>
</protein>
<sequence length="475" mass="52790">MKEKWSLKLILLGLGAVMALVLGFTLAHFGSLGYALVPLLLGGIILSYFTFRNPFLGFLLIVFFLPFERVPTLAFGGVDVKINTILGFLTILTWLLASMFNGKKWKIQPNALAWPISLFIIALMLSLTQALNLSRGIEVIIFSLFTIVLSFMTVNMIPDKSALEKTIWALFISASFIGLFGLFQFGGNVVGLPNSITQLKVGYDSKVFGFPRIQALSMEPLYFANYLLIPLSLALAYYFGHVNIFKRWWLISLMAVLLLNFVLTVSRGGYLGLAVTLLLFAIYYFKQIFTRKTVTIFVIFLAVAGGVYFALLKSESRALNNFISHATLQDAKTGSESVQGRLSTFDFAYAAFKKNPVLGIGIGNYGPYAKDYPPVAPKTGWDIVNNQFIELLAETGMVGAISYGLVLLVVIWRSFAALKRAKEPFLRATMFGLFAAFVGVMVQYNFFSTLYIIHIWILVGLLMAVQNLILRGEKA</sequence>
<dbReference type="Proteomes" id="UP000035648">
    <property type="component" value="Chromosome"/>
</dbReference>
<feature type="transmembrane region" description="Helical" evidence="5">
    <location>
        <begin position="7"/>
        <end position="26"/>
    </location>
</feature>
<proteinExistence type="predicted"/>
<feature type="transmembrane region" description="Helical" evidence="5">
    <location>
        <begin position="166"/>
        <end position="185"/>
    </location>
</feature>
<feature type="transmembrane region" description="Helical" evidence="5">
    <location>
        <begin position="293"/>
        <end position="311"/>
    </location>
</feature>
<dbReference type="GO" id="GO:0016020">
    <property type="term" value="C:membrane"/>
    <property type="evidence" value="ECO:0007669"/>
    <property type="project" value="UniProtKB-SubCell"/>
</dbReference>
<dbReference type="PANTHER" id="PTHR37422">
    <property type="entry name" value="TEICHURONIC ACID BIOSYNTHESIS PROTEIN TUAE"/>
    <property type="match status" value="1"/>
</dbReference>
<evidence type="ECO:0000256" key="2">
    <source>
        <dbReference type="ARBA" id="ARBA00022692"/>
    </source>
</evidence>
<keyword evidence="4 5" id="KW-0472">Membrane</keyword>
<feature type="domain" description="O-antigen ligase-related" evidence="6">
    <location>
        <begin position="254"/>
        <end position="403"/>
    </location>
</feature>
<dbReference type="PANTHER" id="PTHR37422:SF13">
    <property type="entry name" value="LIPOPOLYSACCHARIDE BIOSYNTHESIS PROTEIN PA4999-RELATED"/>
    <property type="match status" value="1"/>
</dbReference>
<organism evidence="7 8">
    <name type="scientific">Berkelbacteria bacterium GW2011_GWE1_39_12</name>
    <dbReference type="NCBI Taxonomy" id="1618337"/>
    <lineage>
        <taxon>Bacteria</taxon>
        <taxon>Candidatus Berkelbacteria</taxon>
    </lineage>
</organism>
<feature type="transmembrane region" description="Helical" evidence="5">
    <location>
        <begin position="269"/>
        <end position="286"/>
    </location>
</feature>
<feature type="transmembrane region" description="Helical" evidence="5">
    <location>
        <begin position="221"/>
        <end position="240"/>
    </location>
</feature>
<reference evidence="7 8" key="1">
    <citation type="journal article" date="2015" name="Nature">
        <title>rRNA introns, odd ribosomes, and small enigmatic genomes across a large radiation of phyla.</title>
        <authorList>
            <person name="Brown C.T."/>
            <person name="Hug L.A."/>
            <person name="Thomas B.C."/>
            <person name="Sharon I."/>
            <person name="Castelle C.J."/>
            <person name="Singh A."/>
            <person name="Wilkins M.J."/>
            <person name="Williams K.H."/>
            <person name="Banfield J.F."/>
        </authorList>
    </citation>
    <scope>NUCLEOTIDE SEQUENCE [LARGE SCALE GENOMIC DNA]</scope>
</reference>
<name>A0A0G4B2I7_9BACT</name>
<dbReference type="PATRIC" id="fig|1618337.4.peg.366"/>
<dbReference type="AlphaFoldDB" id="A0A0G4B2I7"/>
<dbReference type="KEGG" id="bbgw:UT28_C0001G0367"/>
<comment type="subcellular location">
    <subcellularLocation>
        <location evidence="1">Membrane</location>
        <topology evidence="1">Multi-pass membrane protein</topology>
    </subcellularLocation>
</comment>